<evidence type="ECO:0000256" key="6">
    <source>
        <dbReference type="ARBA" id="ARBA00023146"/>
    </source>
</evidence>
<accession>A0A7R9NWZ2</accession>
<dbReference type="Gene3D" id="3.40.50.620">
    <property type="entry name" value="HUPs"/>
    <property type="match status" value="1"/>
</dbReference>
<comment type="similarity">
    <text evidence="9">Belongs to the class-I aminoacyl-tRNA synthetase family.</text>
</comment>
<protein>
    <recommendedName>
        <fullName evidence="1 9">Tyrosine--tRNA ligase</fullName>
        <ecNumber evidence="1 9">6.1.1.1</ecNumber>
    </recommendedName>
    <alternativeName>
        <fullName evidence="7 9">Tyrosyl-tRNA synthetase</fullName>
    </alternativeName>
</protein>
<dbReference type="CDD" id="cd00805">
    <property type="entry name" value="TyrRS_core"/>
    <property type="match status" value="1"/>
</dbReference>
<dbReference type="GO" id="GO:0003723">
    <property type="term" value="F:RNA binding"/>
    <property type="evidence" value="ECO:0007669"/>
    <property type="project" value="InterPro"/>
</dbReference>
<name>A0A7R9NWZ2_9NEOP</name>
<evidence type="ECO:0000256" key="9">
    <source>
        <dbReference type="RuleBase" id="RU361234"/>
    </source>
</evidence>
<dbReference type="PANTHER" id="PTHR11766">
    <property type="entry name" value="TYROSYL-TRNA SYNTHETASE"/>
    <property type="match status" value="1"/>
</dbReference>
<keyword evidence="3 9" id="KW-0547">Nucleotide-binding</keyword>
<evidence type="ECO:0000256" key="7">
    <source>
        <dbReference type="ARBA" id="ARBA00033323"/>
    </source>
</evidence>
<dbReference type="InterPro" id="IPR024088">
    <property type="entry name" value="Tyr-tRNA-ligase_bac-type"/>
</dbReference>
<dbReference type="FunFam" id="1.10.240.10:FF:000001">
    <property type="entry name" value="Tyrosine--tRNA ligase"/>
    <property type="match status" value="1"/>
</dbReference>
<dbReference type="NCBIfam" id="TIGR00234">
    <property type="entry name" value="tyrS"/>
    <property type="match status" value="1"/>
</dbReference>
<evidence type="ECO:0000256" key="4">
    <source>
        <dbReference type="ARBA" id="ARBA00022840"/>
    </source>
</evidence>
<dbReference type="InterPro" id="IPR002307">
    <property type="entry name" value="Tyr-tRNA-ligase"/>
</dbReference>
<dbReference type="SUPFAM" id="SSF55174">
    <property type="entry name" value="Alpha-L RNA-binding motif"/>
    <property type="match status" value="1"/>
</dbReference>
<dbReference type="Gene3D" id="3.10.290.10">
    <property type="entry name" value="RNA-binding S4 domain"/>
    <property type="match status" value="1"/>
</dbReference>
<dbReference type="GO" id="GO:0005524">
    <property type="term" value="F:ATP binding"/>
    <property type="evidence" value="ECO:0007669"/>
    <property type="project" value="UniProtKB-KW"/>
</dbReference>
<dbReference type="EC" id="6.1.1.1" evidence="1 9"/>
<dbReference type="GO" id="GO:0006437">
    <property type="term" value="P:tyrosyl-tRNA aminoacylation"/>
    <property type="evidence" value="ECO:0007669"/>
    <property type="project" value="InterPro"/>
</dbReference>
<dbReference type="PANTHER" id="PTHR11766:SF0">
    <property type="entry name" value="TYROSINE--TRNA LIGASE, MITOCHONDRIAL"/>
    <property type="match status" value="1"/>
</dbReference>
<keyword evidence="4 9" id="KW-0067">ATP-binding</keyword>
<keyword evidence="2 9" id="KW-0436">Ligase</keyword>
<evidence type="ECO:0000256" key="8">
    <source>
        <dbReference type="ARBA" id="ARBA00048248"/>
    </source>
</evidence>
<dbReference type="GO" id="GO:0004831">
    <property type="term" value="F:tyrosine-tRNA ligase activity"/>
    <property type="evidence" value="ECO:0007669"/>
    <property type="project" value="UniProtKB-EC"/>
</dbReference>
<dbReference type="EMBL" id="OE002818">
    <property type="protein sequence ID" value="CAD7459359.1"/>
    <property type="molecule type" value="Genomic_DNA"/>
</dbReference>
<comment type="catalytic activity">
    <reaction evidence="8 9">
        <text>tRNA(Tyr) + L-tyrosine + ATP = L-tyrosyl-tRNA(Tyr) + AMP + diphosphate + H(+)</text>
        <dbReference type="Rhea" id="RHEA:10220"/>
        <dbReference type="Rhea" id="RHEA-COMP:9706"/>
        <dbReference type="Rhea" id="RHEA-COMP:9707"/>
        <dbReference type="ChEBI" id="CHEBI:15378"/>
        <dbReference type="ChEBI" id="CHEBI:30616"/>
        <dbReference type="ChEBI" id="CHEBI:33019"/>
        <dbReference type="ChEBI" id="CHEBI:58315"/>
        <dbReference type="ChEBI" id="CHEBI:78442"/>
        <dbReference type="ChEBI" id="CHEBI:78536"/>
        <dbReference type="ChEBI" id="CHEBI:456215"/>
        <dbReference type="EC" id="6.1.1.1"/>
    </reaction>
</comment>
<dbReference type="GO" id="GO:0005739">
    <property type="term" value="C:mitochondrion"/>
    <property type="evidence" value="ECO:0007669"/>
    <property type="project" value="TreeGrafter"/>
</dbReference>
<dbReference type="GO" id="GO:0005829">
    <property type="term" value="C:cytosol"/>
    <property type="evidence" value="ECO:0007669"/>
    <property type="project" value="TreeGrafter"/>
</dbReference>
<dbReference type="AlphaFoldDB" id="A0A7R9NWZ2"/>
<dbReference type="InterPro" id="IPR001412">
    <property type="entry name" value="aa-tRNA-synth_I_CS"/>
</dbReference>
<evidence type="ECO:0000256" key="2">
    <source>
        <dbReference type="ARBA" id="ARBA00022598"/>
    </source>
</evidence>
<keyword evidence="6 9" id="KW-0030">Aminoacyl-tRNA synthetase</keyword>
<sequence>MYRICTRHLLHRTEQLLYNAALCNTRCFTNRNMLKLKERGMLQDIFPDNSSQEIIDLLNSGQQCVYAGFDPTAQSLHIGNLLVLVNLLHWQRAGQRVVALVGGATGLIGDPSGRTNERIALAPSSVNENSASIVENIRRIFNNHEQYFWKKGDKLHEIRIVNNYEWYSKLNAVDLVGQIGRHFRMGTMLSRQSVQSRLTSEGGMSFTEFCYQIFQAYDWLQLLQTHDCRFQVGGNDQMGNIMSGHDLISRLTKIKVYGLTLPLITSESGDKFGKSSGSAVWLDSRKTSPFQLYQFFIRVKDSDVGKLLKLFSFEPPGTIDEFVQKHQTKPELRIAQKKLAEQVTLLVHGEEGLHSALQSSATLYEGSLESLGKLNTSELSHLFEGATVCELLLEPGTTLLDLALRAKCFATEGDARRIISAGGFYINQQRATNIDEVLSTTTHILPNNVSLVRVGGEVKEGFGNQINLCRDRGLNLGPPAQKSDTLPLDHQIVEYSSELDSVKRKVTHQSLDYRNKLGFDNFLVLMLDIQGGFAAEQQFVVALFDILIHLHLMLTTN</sequence>
<evidence type="ECO:0000256" key="5">
    <source>
        <dbReference type="ARBA" id="ARBA00022917"/>
    </source>
</evidence>
<reference evidence="10" key="1">
    <citation type="submission" date="2020-11" db="EMBL/GenBank/DDBJ databases">
        <authorList>
            <person name="Tran Van P."/>
        </authorList>
    </citation>
    <scope>NUCLEOTIDE SEQUENCE</scope>
</reference>
<keyword evidence="5 9" id="KW-0648">Protein biosynthesis</keyword>
<dbReference type="PROSITE" id="PS00178">
    <property type="entry name" value="AA_TRNA_LIGASE_I"/>
    <property type="match status" value="1"/>
</dbReference>
<proteinExistence type="inferred from homology"/>
<evidence type="ECO:0000256" key="1">
    <source>
        <dbReference type="ARBA" id="ARBA00013160"/>
    </source>
</evidence>
<dbReference type="FunFam" id="3.40.50.620:FF:000107">
    <property type="entry name" value="Tyrosine--tRNA ligase"/>
    <property type="match status" value="1"/>
</dbReference>
<organism evidence="10">
    <name type="scientific">Timema tahoe</name>
    <dbReference type="NCBI Taxonomy" id="61484"/>
    <lineage>
        <taxon>Eukaryota</taxon>
        <taxon>Metazoa</taxon>
        <taxon>Ecdysozoa</taxon>
        <taxon>Arthropoda</taxon>
        <taxon>Hexapoda</taxon>
        <taxon>Insecta</taxon>
        <taxon>Pterygota</taxon>
        <taxon>Neoptera</taxon>
        <taxon>Polyneoptera</taxon>
        <taxon>Phasmatodea</taxon>
        <taxon>Timematodea</taxon>
        <taxon>Timematoidea</taxon>
        <taxon>Timematidae</taxon>
        <taxon>Timema</taxon>
    </lineage>
</organism>
<dbReference type="PRINTS" id="PR01040">
    <property type="entry name" value="TRNASYNTHTYR"/>
</dbReference>
<dbReference type="Pfam" id="PF00579">
    <property type="entry name" value="tRNA-synt_1b"/>
    <property type="match status" value="1"/>
</dbReference>
<dbReference type="InterPro" id="IPR036986">
    <property type="entry name" value="S4_RNA-bd_sf"/>
</dbReference>
<dbReference type="Gene3D" id="1.10.240.10">
    <property type="entry name" value="Tyrosyl-Transfer RNA Synthetase"/>
    <property type="match status" value="1"/>
</dbReference>
<dbReference type="InterPro" id="IPR014729">
    <property type="entry name" value="Rossmann-like_a/b/a_fold"/>
</dbReference>
<dbReference type="InterPro" id="IPR002305">
    <property type="entry name" value="aa-tRNA-synth_Ic"/>
</dbReference>
<evidence type="ECO:0000313" key="10">
    <source>
        <dbReference type="EMBL" id="CAD7459359.1"/>
    </source>
</evidence>
<evidence type="ECO:0000256" key="3">
    <source>
        <dbReference type="ARBA" id="ARBA00022741"/>
    </source>
</evidence>
<dbReference type="SUPFAM" id="SSF52374">
    <property type="entry name" value="Nucleotidylyl transferase"/>
    <property type="match status" value="1"/>
</dbReference>
<gene>
    <name evidence="10" type="ORF">TTEB3V08_LOCUS7316</name>
</gene>